<dbReference type="PROSITE" id="PS00651">
    <property type="entry name" value="RIBOSOMAL_L9"/>
    <property type="match status" value="1"/>
</dbReference>
<dbReference type="InterPro" id="IPR009027">
    <property type="entry name" value="Ribosomal_bL9/RNase_H1_N"/>
</dbReference>
<keyword evidence="4 7" id="KW-0689">Ribosomal protein</keyword>
<dbReference type="GO" id="GO:0003735">
    <property type="term" value="F:structural constituent of ribosome"/>
    <property type="evidence" value="ECO:0007669"/>
    <property type="project" value="InterPro"/>
</dbReference>
<dbReference type="Proteomes" id="UP000243207">
    <property type="component" value="Chromosome I"/>
</dbReference>
<protein>
    <recommendedName>
        <fullName evidence="6 7">Large ribosomal subunit protein bL9</fullName>
    </recommendedName>
</protein>
<evidence type="ECO:0000256" key="6">
    <source>
        <dbReference type="ARBA" id="ARBA00035292"/>
    </source>
</evidence>
<dbReference type="GO" id="GO:0019843">
    <property type="term" value="F:rRNA binding"/>
    <property type="evidence" value="ECO:0007669"/>
    <property type="project" value="UniProtKB-UniRule"/>
</dbReference>
<gene>
    <name evidence="7" type="primary">rplI</name>
    <name evidence="9" type="ORF">SAMN05216421_0395</name>
</gene>
<proteinExistence type="inferred from homology"/>
<organism evidence="9 10">
    <name type="scientific">Halopseudomonas xinjiangensis</name>
    <dbReference type="NCBI Taxonomy" id="487184"/>
    <lineage>
        <taxon>Bacteria</taxon>
        <taxon>Pseudomonadati</taxon>
        <taxon>Pseudomonadota</taxon>
        <taxon>Gammaproteobacteria</taxon>
        <taxon>Pseudomonadales</taxon>
        <taxon>Pseudomonadaceae</taxon>
        <taxon>Halopseudomonas</taxon>
    </lineage>
</organism>
<keyword evidence="10" id="KW-1185">Reference proteome</keyword>
<keyword evidence="2 7" id="KW-0699">rRNA-binding</keyword>
<dbReference type="EMBL" id="LT629736">
    <property type="protein sequence ID" value="SDR82531.1"/>
    <property type="molecule type" value="Genomic_DNA"/>
</dbReference>
<evidence type="ECO:0000313" key="9">
    <source>
        <dbReference type="EMBL" id="SDR82531.1"/>
    </source>
</evidence>
<reference evidence="10" key="1">
    <citation type="submission" date="2016-10" db="EMBL/GenBank/DDBJ databases">
        <authorList>
            <person name="Varghese N."/>
            <person name="Submissions S."/>
        </authorList>
    </citation>
    <scope>NUCLEOTIDE SEQUENCE [LARGE SCALE GENOMIC DNA]</scope>
    <source>
        <strain evidence="10">NRRL B-51270</strain>
    </source>
</reference>
<evidence type="ECO:0000256" key="1">
    <source>
        <dbReference type="ARBA" id="ARBA00010605"/>
    </source>
</evidence>
<keyword evidence="5 7" id="KW-0687">Ribonucleoprotein</keyword>
<dbReference type="FunFam" id="3.40.5.10:FF:000001">
    <property type="entry name" value="50S ribosomal protein L9"/>
    <property type="match status" value="1"/>
</dbReference>
<dbReference type="NCBIfam" id="TIGR00158">
    <property type="entry name" value="L9"/>
    <property type="match status" value="1"/>
</dbReference>
<dbReference type="InterPro" id="IPR036935">
    <property type="entry name" value="Ribosomal_bL9_N_sf"/>
</dbReference>
<dbReference type="PANTHER" id="PTHR21368">
    <property type="entry name" value="50S RIBOSOMAL PROTEIN L9"/>
    <property type="match status" value="1"/>
</dbReference>
<feature type="domain" description="Ribosomal protein L9" evidence="8">
    <location>
        <begin position="13"/>
        <end position="40"/>
    </location>
</feature>
<dbReference type="RefSeq" id="WP_093397273.1">
    <property type="nucleotide sequence ID" value="NZ_LT629736.1"/>
</dbReference>
<dbReference type="Gene3D" id="3.10.430.100">
    <property type="entry name" value="Ribosomal protein L9, C-terminal domain"/>
    <property type="match status" value="1"/>
</dbReference>
<dbReference type="SUPFAM" id="SSF55653">
    <property type="entry name" value="Ribosomal protein L9 C-domain"/>
    <property type="match status" value="1"/>
</dbReference>
<sequence>MEVILLEKIANLGNLGDKVAVKAGYARNFLLPFGKATPATAANVEAFEARRAELEKNAAERKAEADARAAKLADLTVTITANAGEEGKLFGSIGTRDIADAVTAAGVEIEKSEVRLPEGPLRNVGEYDIDVHLHTDVEATVKLVVVAG</sequence>
<dbReference type="STRING" id="487184.SAMN05216421_0395"/>
<dbReference type="GO" id="GO:1990904">
    <property type="term" value="C:ribonucleoprotein complex"/>
    <property type="evidence" value="ECO:0007669"/>
    <property type="project" value="UniProtKB-KW"/>
</dbReference>
<evidence type="ECO:0000259" key="8">
    <source>
        <dbReference type="PROSITE" id="PS00651"/>
    </source>
</evidence>
<comment type="function">
    <text evidence="7">Binds to the 23S rRNA.</text>
</comment>
<dbReference type="InterPro" id="IPR020594">
    <property type="entry name" value="Ribosomal_bL9_bac/chp"/>
</dbReference>
<dbReference type="InterPro" id="IPR036791">
    <property type="entry name" value="Ribosomal_bL9_C_sf"/>
</dbReference>
<dbReference type="Pfam" id="PF01281">
    <property type="entry name" value="Ribosomal_L9_N"/>
    <property type="match status" value="1"/>
</dbReference>
<evidence type="ECO:0000256" key="7">
    <source>
        <dbReference type="HAMAP-Rule" id="MF_00503"/>
    </source>
</evidence>
<comment type="similarity">
    <text evidence="1 7">Belongs to the bacterial ribosomal protein bL9 family.</text>
</comment>
<dbReference type="GO" id="GO:0006412">
    <property type="term" value="P:translation"/>
    <property type="evidence" value="ECO:0007669"/>
    <property type="project" value="UniProtKB-UniRule"/>
</dbReference>
<dbReference type="OrthoDB" id="9788336at2"/>
<dbReference type="GO" id="GO:0005840">
    <property type="term" value="C:ribosome"/>
    <property type="evidence" value="ECO:0007669"/>
    <property type="project" value="UniProtKB-KW"/>
</dbReference>
<dbReference type="AlphaFoldDB" id="A0A1H1M6X4"/>
<evidence type="ECO:0000256" key="2">
    <source>
        <dbReference type="ARBA" id="ARBA00022730"/>
    </source>
</evidence>
<dbReference type="Pfam" id="PF03948">
    <property type="entry name" value="Ribosomal_L9_C"/>
    <property type="match status" value="1"/>
</dbReference>
<evidence type="ECO:0000256" key="3">
    <source>
        <dbReference type="ARBA" id="ARBA00022884"/>
    </source>
</evidence>
<evidence type="ECO:0000313" key="10">
    <source>
        <dbReference type="Proteomes" id="UP000243207"/>
    </source>
</evidence>
<dbReference type="InterPro" id="IPR000244">
    <property type="entry name" value="Ribosomal_bL9"/>
</dbReference>
<dbReference type="Gene3D" id="3.40.5.10">
    <property type="entry name" value="Ribosomal protein L9, N-terminal domain"/>
    <property type="match status" value="1"/>
</dbReference>
<name>A0A1H1M6X4_9GAMM</name>
<dbReference type="InterPro" id="IPR020069">
    <property type="entry name" value="Ribosomal_bL9_C"/>
</dbReference>
<accession>A0A1H1M6X4</accession>
<evidence type="ECO:0000256" key="5">
    <source>
        <dbReference type="ARBA" id="ARBA00023274"/>
    </source>
</evidence>
<dbReference type="HAMAP" id="MF_00503">
    <property type="entry name" value="Ribosomal_bL9"/>
    <property type="match status" value="1"/>
</dbReference>
<dbReference type="SUPFAM" id="SSF55658">
    <property type="entry name" value="L9 N-domain-like"/>
    <property type="match status" value="1"/>
</dbReference>
<keyword evidence="3 7" id="KW-0694">RNA-binding</keyword>
<dbReference type="InterPro" id="IPR020070">
    <property type="entry name" value="Ribosomal_bL9_N"/>
</dbReference>
<evidence type="ECO:0000256" key="4">
    <source>
        <dbReference type="ARBA" id="ARBA00022980"/>
    </source>
</evidence>